<accession>A7VUD4</accession>
<evidence type="ECO:0000313" key="1">
    <source>
        <dbReference type="EMBL" id="EDO60584.1"/>
    </source>
</evidence>
<name>A7VUD4_9FIRM</name>
<dbReference type="HOGENOM" id="CLU_3373048_0_0_9"/>
<evidence type="ECO:0000313" key="2">
    <source>
        <dbReference type="Proteomes" id="UP000003490"/>
    </source>
</evidence>
<protein>
    <submittedName>
        <fullName evidence="1">Uncharacterized protein</fullName>
    </submittedName>
</protein>
<proteinExistence type="predicted"/>
<gene>
    <name evidence="1" type="ORF">CLOLEP_02180</name>
</gene>
<reference evidence="1 2" key="2">
    <citation type="submission" date="2007-08" db="EMBL/GenBank/DDBJ databases">
        <authorList>
            <person name="Fulton L."/>
            <person name="Clifton S."/>
            <person name="Fulton B."/>
            <person name="Xu J."/>
            <person name="Minx P."/>
            <person name="Pepin K.H."/>
            <person name="Johnson M."/>
            <person name="Thiruvilangam P."/>
            <person name="Bhonagiri V."/>
            <person name="Nash W.E."/>
            <person name="Wang C."/>
            <person name="Mardis E.R."/>
            <person name="Wilson R.K."/>
        </authorList>
    </citation>
    <scope>NUCLEOTIDE SEQUENCE [LARGE SCALE GENOMIC DNA]</scope>
    <source>
        <strain evidence="1 2">DSM 753</strain>
    </source>
</reference>
<dbReference type="Proteomes" id="UP000003490">
    <property type="component" value="Unassembled WGS sequence"/>
</dbReference>
<reference evidence="1 2" key="1">
    <citation type="submission" date="2007-08" db="EMBL/GenBank/DDBJ databases">
        <title>Draft genome sequence of Clostridium leptum (DSM 753).</title>
        <authorList>
            <person name="Sudarsanam P."/>
            <person name="Ley R."/>
            <person name="Guruge J."/>
            <person name="Turnbaugh P.J."/>
            <person name="Mahowald M."/>
            <person name="Liep D."/>
            <person name="Gordon J."/>
        </authorList>
    </citation>
    <scope>NUCLEOTIDE SEQUENCE [LARGE SCALE GENOMIC DNA]</scope>
    <source>
        <strain evidence="1 2">DSM 753</strain>
    </source>
</reference>
<dbReference type="EMBL" id="ABCB02000019">
    <property type="protein sequence ID" value="EDO60584.1"/>
    <property type="molecule type" value="Genomic_DNA"/>
</dbReference>
<dbReference type="AlphaFoldDB" id="A7VUD4"/>
<organism evidence="1 2">
    <name type="scientific">[Clostridium] leptum DSM 753</name>
    <dbReference type="NCBI Taxonomy" id="428125"/>
    <lineage>
        <taxon>Bacteria</taxon>
        <taxon>Bacillati</taxon>
        <taxon>Bacillota</taxon>
        <taxon>Clostridia</taxon>
        <taxon>Eubacteriales</taxon>
        <taxon>Oscillospiraceae</taxon>
        <taxon>Oscillospiraceae incertae sedis</taxon>
    </lineage>
</organism>
<comment type="caution">
    <text evidence="1">The sequence shown here is derived from an EMBL/GenBank/DDBJ whole genome shotgun (WGS) entry which is preliminary data.</text>
</comment>
<sequence>MCTNQFCSKAQNVYLFFTLNIYNLKLFFTDKLSF</sequence>